<dbReference type="PANTHER" id="PTHR42940:SF8">
    <property type="entry name" value="VACUOLAR PROTEIN SORTING-ASSOCIATED PROTEIN 11"/>
    <property type="match status" value="1"/>
</dbReference>
<evidence type="ECO:0000259" key="6">
    <source>
        <dbReference type="Pfam" id="PF00107"/>
    </source>
</evidence>
<comment type="cofactor">
    <cofactor evidence="1">
        <name>Zn(2+)</name>
        <dbReference type="ChEBI" id="CHEBI:29105"/>
    </cofactor>
</comment>
<dbReference type="GO" id="GO:0046872">
    <property type="term" value="F:metal ion binding"/>
    <property type="evidence" value="ECO:0007669"/>
    <property type="project" value="UniProtKB-KW"/>
</dbReference>
<protein>
    <recommendedName>
        <fullName evidence="10">Enoyl reductase (ER) domain-containing protein</fullName>
    </recommendedName>
</protein>
<dbReference type="Pfam" id="PF08240">
    <property type="entry name" value="ADH_N"/>
    <property type="match status" value="1"/>
</dbReference>
<dbReference type="SUPFAM" id="SSF51735">
    <property type="entry name" value="NAD(P)-binding Rossmann-fold domains"/>
    <property type="match status" value="1"/>
</dbReference>
<evidence type="ECO:0000259" key="7">
    <source>
        <dbReference type="Pfam" id="PF08240"/>
    </source>
</evidence>
<dbReference type="OrthoDB" id="1879366at2759"/>
<gene>
    <name evidence="8" type="ORF">B0A48_06560</name>
</gene>
<evidence type="ECO:0000256" key="5">
    <source>
        <dbReference type="ARBA" id="ARBA00023002"/>
    </source>
</evidence>
<dbReference type="GO" id="GO:0005737">
    <property type="term" value="C:cytoplasm"/>
    <property type="evidence" value="ECO:0007669"/>
    <property type="project" value="TreeGrafter"/>
</dbReference>
<dbReference type="InterPro" id="IPR011032">
    <property type="entry name" value="GroES-like_sf"/>
</dbReference>
<dbReference type="Gene3D" id="3.90.180.10">
    <property type="entry name" value="Medium-chain alcohol dehydrogenases, catalytic domain"/>
    <property type="match status" value="1"/>
</dbReference>
<evidence type="ECO:0000256" key="4">
    <source>
        <dbReference type="ARBA" id="ARBA00022833"/>
    </source>
</evidence>
<dbReference type="SUPFAM" id="SSF50129">
    <property type="entry name" value="GroES-like"/>
    <property type="match status" value="1"/>
</dbReference>
<dbReference type="Pfam" id="PF00107">
    <property type="entry name" value="ADH_zinc_N"/>
    <property type="match status" value="1"/>
</dbReference>
<evidence type="ECO:0000313" key="8">
    <source>
        <dbReference type="EMBL" id="OQO08690.1"/>
    </source>
</evidence>
<evidence type="ECO:0008006" key="10">
    <source>
        <dbReference type="Google" id="ProtNLM"/>
    </source>
</evidence>
<accession>A0A1V8TBF7</accession>
<keyword evidence="9" id="KW-1185">Reference proteome</keyword>
<dbReference type="InterPro" id="IPR036291">
    <property type="entry name" value="NAD(P)-bd_dom_sf"/>
</dbReference>
<dbReference type="AlphaFoldDB" id="A0A1V8TBF7"/>
<name>A0A1V8TBF7_9PEZI</name>
<comment type="similarity">
    <text evidence="2">Belongs to the zinc-containing alcohol dehydrogenase family.</text>
</comment>
<dbReference type="Proteomes" id="UP000192596">
    <property type="component" value="Unassembled WGS sequence"/>
</dbReference>
<dbReference type="GO" id="GO:0004022">
    <property type="term" value="F:alcohol dehydrogenase (NAD+) activity"/>
    <property type="evidence" value="ECO:0007669"/>
    <property type="project" value="TreeGrafter"/>
</dbReference>
<reference evidence="9" key="1">
    <citation type="submission" date="2017-03" db="EMBL/GenBank/DDBJ databases">
        <title>Genomes of endolithic fungi from Antarctica.</title>
        <authorList>
            <person name="Coleine C."/>
            <person name="Masonjones S."/>
            <person name="Stajich J.E."/>
        </authorList>
    </citation>
    <scope>NUCLEOTIDE SEQUENCE [LARGE SCALE GENOMIC DNA]</scope>
    <source>
        <strain evidence="9">CCFEE 5527</strain>
    </source>
</reference>
<sequence>MASSVPETMRAARLVAYNKPYEFQTVPVPSINDNEILIKIAAAGFCHTDYQVYQGVYKSPTLLTGCHEPVGTVAAVDKIAARNFKIGQRVGMLLFKHACGKCDGCRVWKDSAGKPDIRMCEAKQMAGLSQDGGFAEYAVADAEQAAFLPESVSFEQAAPLMCAGSTVWGAIAGAATKSGEPVAVVGIGGLGQLCVQFLKALGHPVVAIDNRPEGRELATSLPEKLRADYVVDINDENAVADIKKWAGLGGVSAIIVCTDRLSANQWALSIPRLRGTLVAVGLPSPELDGLLQSDAFQLVFSELTIKGSLVANKELLVEMLALVAKHGVQSFITTVAFNDMKKLPEMYMNPHLKGRLVMKV</sequence>
<dbReference type="InParanoid" id="A0A1V8TBF7"/>
<dbReference type="STRING" id="1507870.A0A1V8TBF7"/>
<comment type="caution">
    <text evidence="8">The sequence shown here is derived from an EMBL/GenBank/DDBJ whole genome shotgun (WGS) entry which is preliminary data.</text>
</comment>
<dbReference type="InterPro" id="IPR013154">
    <property type="entry name" value="ADH-like_N"/>
</dbReference>
<evidence type="ECO:0000256" key="3">
    <source>
        <dbReference type="ARBA" id="ARBA00022723"/>
    </source>
</evidence>
<keyword evidence="5" id="KW-0560">Oxidoreductase</keyword>
<proteinExistence type="inferred from homology"/>
<evidence type="ECO:0000256" key="1">
    <source>
        <dbReference type="ARBA" id="ARBA00001947"/>
    </source>
</evidence>
<feature type="domain" description="Alcohol dehydrogenase-like N-terminal" evidence="7">
    <location>
        <begin position="33"/>
        <end position="149"/>
    </location>
</feature>
<dbReference type="InterPro" id="IPR013149">
    <property type="entry name" value="ADH-like_C"/>
</dbReference>
<keyword evidence="4" id="KW-0862">Zinc</keyword>
<evidence type="ECO:0000313" key="9">
    <source>
        <dbReference type="Proteomes" id="UP000192596"/>
    </source>
</evidence>
<dbReference type="Gene3D" id="3.40.50.720">
    <property type="entry name" value="NAD(P)-binding Rossmann-like Domain"/>
    <property type="match status" value="1"/>
</dbReference>
<feature type="domain" description="Alcohol dehydrogenase-like C-terminal" evidence="6">
    <location>
        <begin position="189"/>
        <end position="324"/>
    </location>
</feature>
<evidence type="ECO:0000256" key="2">
    <source>
        <dbReference type="ARBA" id="ARBA00008072"/>
    </source>
</evidence>
<dbReference type="EMBL" id="NAJO01000012">
    <property type="protein sequence ID" value="OQO08690.1"/>
    <property type="molecule type" value="Genomic_DNA"/>
</dbReference>
<keyword evidence="3" id="KW-0479">Metal-binding</keyword>
<organism evidence="8 9">
    <name type="scientific">Cryoendolithus antarcticus</name>
    <dbReference type="NCBI Taxonomy" id="1507870"/>
    <lineage>
        <taxon>Eukaryota</taxon>
        <taxon>Fungi</taxon>
        <taxon>Dikarya</taxon>
        <taxon>Ascomycota</taxon>
        <taxon>Pezizomycotina</taxon>
        <taxon>Dothideomycetes</taxon>
        <taxon>Dothideomycetidae</taxon>
        <taxon>Cladosporiales</taxon>
        <taxon>Cladosporiaceae</taxon>
        <taxon>Cryoendolithus</taxon>
    </lineage>
</organism>
<dbReference type="PANTHER" id="PTHR42940">
    <property type="entry name" value="ALCOHOL DEHYDROGENASE 1-RELATED"/>
    <property type="match status" value="1"/>
</dbReference>
<dbReference type="CDD" id="cd08297">
    <property type="entry name" value="CAD3"/>
    <property type="match status" value="1"/>
</dbReference>